<dbReference type="Pfam" id="PF13443">
    <property type="entry name" value="HTH_26"/>
    <property type="match status" value="1"/>
</dbReference>
<evidence type="ECO:0000313" key="2">
    <source>
        <dbReference type="EMBL" id="VUW92183.1"/>
    </source>
</evidence>
<proteinExistence type="predicted"/>
<dbReference type="RefSeq" id="WP_117542618.1">
    <property type="nucleotide sequence ID" value="NZ_CABHNA010000013.1"/>
</dbReference>
<dbReference type="PROSITE" id="PS50943">
    <property type="entry name" value="HTH_CROC1"/>
    <property type="match status" value="1"/>
</dbReference>
<name>A0A564SBM7_9FIRM</name>
<keyword evidence="3" id="KW-1185">Reference proteome</keyword>
<dbReference type="GO" id="GO:0003677">
    <property type="term" value="F:DNA binding"/>
    <property type="evidence" value="ECO:0007669"/>
    <property type="project" value="InterPro"/>
</dbReference>
<accession>A0A564SBM7</accession>
<dbReference type="AlphaFoldDB" id="A0A564SBM7"/>
<reference evidence="2 3" key="1">
    <citation type="submission" date="2019-07" db="EMBL/GenBank/DDBJ databases">
        <authorList>
            <person name="Hibberd C M."/>
            <person name="Gehrig L. J."/>
            <person name="Chang H.-W."/>
            <person name="Venkatesh S."/>
        </authorList>
    </citation>
    <scope>NUCLEOTIDE SEQUENCE [LARGE SCALE GENOMIC DNA]</scope>
    <source>
        <strain evidence="2">Ruminococcus_torques_SSTS_Bg7063</strain>
    </source>
</reference>
<evidence type="ECO:0000313" key="3">
    <source>
        <dbReference type="Proteomes" id="UP000363661"/>
    </source>
</evidence>
<feature type="domain" description="HTH cro/C1-type" evidence="1">
    <location>
        <begin position="19"/>
        <end position="68"/>
    </location>
</feature>
<dbReference type="InterPro" id="IPR001387">
    <property type="entry name" value="Cro/C1-type_HTH"/>
</dbReference>
<dbReference type="SUPFAM" id="SSF47413">
    <property type="entry name" value="lambda repressor-like DNA-binding domains"/>
    <property type="match status" value="1"/>
</dbReference>
<dbReference type="Proteomes" id="UP000363661">
    <property type="component" value="Unassembled WGS sequence"/>
</dbReference>
<evidence type="ECO:0000259" key="1">
    <source>
        <dbReference type="PROSITE" id="PS50943"/>
    </source>
</evidence>
<protein>
    <recommendedName>
        <fullName evidence="1">HTH cro/C1-type domain-containing protein</fullName>
    </recommendedName>
</protein>
<gene>
    <name evidence="2" type="ORF">RTSSTS7063_00126</name>
</gene>
<dbReference type="InterPro" id="IPR010982">
    <property type="entry name" value="Lambda_DNA-bd_dom_sf"/>
</dbReference>
<organism evidence="2 3">
    <name type="scientific">[Ruminococcus] torques</name>
    <dbReference type="NCBI Taxonomy" id="33039"/>
    <lineage>
        <taxon>Bacteria</taxon>
        <taxon>Bacillati</taxon>
        <taxon>Bacillota</taxon>
        <taxon>Clostridia</taxon>
        <taxon>Lachnospirales</taxon>
        <taxon>Lachnospiraceae</taxon>
        <taxon>Mediterraneibacter</taxon>
    </lineage>
</organism>
<dbReference type="Gene3D" id="1.10.260.40">
    <property type="entry name" value="lambda repressor-like DNA-binding domains"/>
    <property type="match status" value="1"/>
</dbReference>
<sequence>MIDQDYGFVKIKLLDVISEKEISKNKLAHLAQMERTQLNRYCNNQVKLVDLNVLARLCTSLDCKIEDILEFVSTENIDSDK</sequence>
<dbReference type="EMBL" id="CABHNA010000013">
    <property type="protein sequence ID" value="VUW92183.1"/>
    <property type="molecule type" value="Genomic_DNA"/>
</dbReference>